<dbReference type="VEuPathDB" id="AmoebaDB:FDP41_012556"/>
<dbReference type="OrthoDB" id="10310074at2759"/>
<reference evidence="1 2" key="1">
    <citation type="journal article" date="2019" name="Sci. Rep.">
        <title>Nanopore sequencing improves the draft genome of the human pathogenic amoeba Naegleria fowleri.</title>
        <authorList>
            <person name="Liechti N."/>
            <person name="Schurch N."/>
            <person name="Bruggmann R."/>
            <person name="Wittwer M."/>
        </authorList>
    </citation>
    <scope>NUCLEOTIDE SEQUENCE [LARGE SCALE GENOMIC DNA]</scope>
    <source>
        <strain evidence="1 2">ATCC 30894</strain>
    </source>
</reference>
<sequence length="167" mass="20033">MHERIFANIELSVMEQQMKNLIAKQKEMKLYVKEEFKKIQLRMEKEVMDAQQDGNSMIVQTIEKIFDLTNMHMKLIEDGIEKDINMLSEEVKLLKVLKYEKDYWKELELKMVVGDTEIVDIDVFNQDLESNFEKSKEDFDNFMKEIRKMIDRLAFQEITELLSSCVY</sequence>
<name>A0A6A5C0T7_NAEFO</name>
<evidence type="ECO:0000313" key="2">
    <source>
        <dbReference type="Proteomes" id="UP000444721"/>
    </source>
</evidence>
<proteinExistence type="predicted"/>
<accession>A0A6A5C0T7</accession>
<dbReference type="VEuPathDB" id="AmoebaDB:NfTy_023960"/>
<dbReference type="Proteomes" id="UP000444721">
    <property type="component" value="Unassembled WGS sequence"/>
</dbReference>
<dbReference type="GeneID" id="68119771"/>
<keyword evidence="2" id="KW-1185">Reference proteome</keyword>
<dbReference type="VEuPathDB" id="AmoebaDB:NF0069010"/>
<evidence type="ECO:0000313" key="1">
    <source>
        <dbReference type="EMBL" id="KAF0981296.1"/>
    </source>
</evidence>
<dbReference type="AlphaFoldDB" id="A0A6A5C0T7"/>
<protein>
    <submittedName>
        <fullName evidence="1">Uncharacterized protein</fullName>
    </submittedName>
</protein>
<organism evidence="1 2">
    <name type="scientific">Naegleria fowleri</name>
    <name type="common">Brain eating amoeba</name>
    <dbReference type="NCBI Taxonomy" id="5763"/>
    <lineage>
        <taxon>Eukaryota</taxon>
        <taxon>Discoba</taxon>
        <taxon>Heterolobosea</taxon>
        <taxon>Tetramitia</taxon>
        <taxon>Eutetramitia</taxon>
        <taxon>Vahlkampfiidae</taxon>
        <taxon>Naegleria</taxon>
    </lineage>
</organism>
<dbReference type="EMBL" id="VFQX01000015">
    <property type="protein sequence ID" value="KAF0981296.1"/>
    <property type="molecule type" value="Genomic_DNA"/>
</dbReference>
<dbReference type="RefSeq" id="XP_044566009.1">
    <property type="nucleotide sequence ID" value="XM_044703088.1"/>
</dbReference>
<comment type="caution">
    <text evidence="1">The sequence shown here is derived from an EMBL/GenBank/DDBJ whole genome shotgun (WGS) entry which is preliminary data.</text>
</comment>
<gene>
    <name evidence="1" type="ORF">FDP41_012556</name>
</gene>